<gene>
    <name evidence="2" type="ORF">GAK30_00179</name>
</gene>
<name>A0A7V8JRS1_9BURK</name>
<sequence length="42" mass="4281">MGQVRNQSQVAYSVSSGGSVVPASPGLGKSQTGLMVGMRHSF</sequence>
<reference evidence="3" key="1">
    <citation type="journal article" date="2020" name="MBio">
        <title>Horizontal gene transfer to a defensive symbiont with a reduced genome amongst a multipartite beetle microbiome.</title>
        <authorList>
            <person name="Waterworth S.C."/>
            <person name="Florez L.V."/>
            <person name="Rees E.R."/>
            <person name="Hertweck C."/>
            <person name="Kaltenpoth M."/>
            <person name="Kwan J.C."/>
        </authorList>
    </citation>
    <scope>NUCLEOTIDE SEQUENCE [LARGE SCALE GENOMIC DNA]</scope>
</reference>
<evidence type="ECO:0000256" key="1">
    <source>
        <dbReference type="SAM" id="MobiDB-lite"/>
    </source>
</evidence>
<proteinExistence type="predicted"/>
<comment type="caution">
    <text evidence="2">The sequence shown here is derived from an EMBL/GenBank/DDBJ whole genome shotgun (WGS) entry which is preliminary data.</text>
</comment>
<evidence type="ECO:0008006" key="4">
    <source>
        <dbReference type="Google" id="ProtNLM"/>
    </source>
</evidence>
<organism evidence="2 3">
    <name type="scientific">Paracidovorax wautersii</name>
    <dbReference type="NCBI Taxonomy" id="1177982"/>
    <lineage>
        <taxon>Bacteria</taxon>
        <taxon>Pseudomonadati</taxon>
        <taxon>Pseudomonadota</taxon>
        <taxon>Betaproteobacteria</taxon>
        <taxon>Burkholderiales</taxon>
        <taxon>Comamonadaceae</taxon>
        <taxon>Paracidovorax</taxon>
    </lineage>
</organism>
<dbReference type="Proteomes" id="UP000461670">
    <property type="component" value="Unassembled WGS sequence"/>
</dbReference>
<feature type="region of interest" description="Disordered" evidence="1">
    <location>
        <begin position="15"/>
        <end position="42"/>
    </location>
</feature>
<protein>
    <recommendedName>
        <fullName evidence="4">Porin</fullName>
    </recommendedName>
</protein>
<accession>A0A7V8JRS1</accession>
<dbReference type="AlphaFoldDB" id="A0A7V8JRS1"/>
<evidence type="ECO:0000313" key="2">
    <source>
        <dbReference type="EMBL" id="KAF1023813.1"/>
    </source>
</evidence>
<feature type="compositionally biased region" description="Low complexity" evidence="1">
    <location>
        <begin position="15"/>
        <end position="25"/>
    </location>
</feature>
<dbReference type="EMBL" id="WNDQ01000002">
    <property type="protein sequence ID" value="KAF1023813.1"/>
    <property type="molecule type" value="Genomic_DNA"/>
</dbReference>
<evidence type="ECO:0000313" key="3">
    <source>
        <dbReference type="Proteomes" id="UP000461670"/>
    </source>
</evidence>